<protein>
    <submittedName>
        <fullName evidence="1">Uncharacterized protein</fullName>
    </submittedName>
</protein>
<sequence length="278" mass="31635">MNFLTANILCAMITKINLTDLKSQIDESDGLHGPGVFVAYRYFKFVTSLAYNDPSKTRQENQFCLGSMITSKHILTTASCLDSKDLNRIVAYSGSRDLNLAYPYGIQSWIRYDPNQDGSDNQILNLEHNDIAIATVTGEVDTEFVKKRQFRWSWMDNLLSQHGIIVGWGHDDKQDTAVYKTKMDVKFLDSETCKRVTMWRSIENGRYFCTSGGRANALISSDYGGPLLMNSEKHSIIGLTIRRLTPSETGYNLDINIHVNVSNYRDFLQPYQLKNLDL</sequence>
<gene>
    <name evidence="1" type="ORF">QAD02_006422</name>
</gene>
<dbReference type="EMBL" id="CM056744">
    <property type="protein sequence ID" value="KAJ8664760.1"/>
    <property type="molecule type" value="Genomic_DNA"/>
</dbReference>
<evidence type="ECO:0000313" key="2">
    <source>
        <dbReference type="Proteomes" id="UP001239111"/>
    </source>
</evidence>
<keyword evidence="2" id="KW-1185">Reference proteome</keyword>
<accession>A0ACC2N0T5</accession>
<reference evidence="1" key="1">
    <citation type="submission" date="2023-04" db="EMBL/GenBank/DDBJ databases">
        <title>A chromosome-level genome assembly of the parasitoid wasp Eretmocerus hayati.</title>
        <authorList>
            <person name="Zhong Y."/>
            <person name="Liu S."/>
            <person name="Liu Y."/>
        </authorList>
    </citation>
    <scope>NUCLEOTIDE SEQUENCE</scope>
    <source>
        <strain evidence="1">ZJU_SS_LIU_2023</strain>
    </source>
</reference>
<proteinExistence type="predicted"/>
<organism evidence="1 2">
    <name type="scientific">Eretmocerus hayati</name>
    <dbReference type="NCBI Taxonomy" id="131215"/>
    <lineage>
        <taxon>Eukaryota</taxon>
        <taxon>Metazoa</taxon>
        <taxon>Ecdysozoa</taxon>
        <taxon>Arthropoda</taxon>
        <taxon>Hexapoda</taxon>
        <taxon>Insecta</taxon>
        <taxon>Pterygota</taxon>
        <taxon>Neoptera</taxon>
        <taxon>Endopterygota</taxon>
        <taxon>Hymenoptera</taxon>
        <taxon>Apocrita</taxon>
        <taxon>Proctotrupomorpha</taxon>
        <taxon>Chalcidoidea</taxon>
        <taxon>Aphelinidae</taxon>
        <taxon>Aphelininae</taxon>
        <taxon>Eretmocerus</taxon>
    </lineage>
</organism>
<comment type="caution">
    <text evidence="1">The sequence shown here is derived from an EMBL/GenBank/DDBJ whole genome shotgun (WGS) entry which is preliminary data.</text>
</comment>
<dbReference type="Proteomes" id="UP001239111">
    <property type="component" value="Chromosome 4"/>
</dbReference>
<name>A0ACC2N0T5_9HYME</name>
<evidence type="ECO:0000313" key="1">
    <source>
        <dbReference type="EMBL" id="KAJ8664760.1"/>
    </source>
</evidence>